<dbReference type="OrthoDB" id="5766534at2"/>
<dbReference type="InterPro" id="IPR047699">
    <property type="entry name" value="Permease_put_prefix"/>
</dbReference>
<feature type="transmembrane region" description="Helical" evidence="2">
    <location>
        <begin position="97"/>
        <end position="118"/>
    </location>
</feature>
<evidence type="ECO:0008006" key="5">
    <source>
        <dbReference type="Google" id="ProtNLM"/>
    </source>
</evidence>
<dbReference type="EMBL" id="VRLR01000002">
    <property type="protein sequence ID" value="TXK82179.1"/>
    <property type="molecule type" value="Genomic_DNA"/>
</dbReference>
<accession>A0A5C8M2H4</accession>
<dbReference type="RefSeq" id="WP_147903410.1">
    <property type="nucleotide sequence ID" value="NZ_BAAAGC010000017.1"/>
</dbReference>
<keyword evidence="2" id="KW-1133">Transmembrane helix</keyword>
<organism evidence="3 4">
    <name type="scientific">Rheinheimera tangshanensis</name>
    <dbReference type="NCBI Taxonomy" id="400153"/>
    <lineage>
        <taxon>Bacteria</taxon>
        <taxon>Pseudomonadati</taxon>
        <taxon>Pseudomonadota</taxon>
        <taxon>Gammaproteobacteria</taxon>
        <taxon>Chromatiales</taxon>
        <taxon>Chromatiaceae</taxon>
        <taxon>Rheinheimera</taxon>
    </lineage>
</organism>
<keyword evidence="2" id="KW-0472">Membrane</keyword>
<keyword evidence="4" id="KW-1185">Reference proteome</keyword>
<sequence>MKQSGSEHHTKLTSAKRPLYPEGLPSGPLPPALQPPLLCQLLLEWVLPDALQEPVLGDLQEEFIERQQQSRSSACWWYRGQTVSTCWHFLHQTKGDWLMLVLSMVFFIGISLWAMFVSNPADPWTYYDFVSLVLIFPSALLFAVGATSRRTLQQAVAFLMNPGAAAEPVVYQQIRHFFDVMGQSALLLGFFSTLIGVVAIANAMTAENFAASFGPATAVCLLTLLYGSGLKTLCYVAAQKVSFTARENSRNDSVLG</sequence>
<reference evidence="3 4" key="1">
    <citation type="submission" date="2019-08" db="EMBL/GenBank/DDBJ databases">
        <title>Draft genome analysis of Rheinheimera tangshanensis isolated from the roots of fresh rice plants (Oryza sativa).</title>
        <authorList>
            <person name="Yu Q."/>
            <person name="Qi Y."/>
            <person name="Zhang H."/>
            <person name="Pu J."/>
        </authorList>
    </citation>
    <scope>NUCLEOTIDE SEQUENCE [LARGE SCALE GENOMIC DNA]</scope>
    <source>
        <strain evidence="3 4">JA3-B52</strain>
    </source>
</reference>
<evidence type="ECO:0000313" key="3">
    <source>
        <dbReference type="EMBL" id="TXK82179.1"/>
    </source>
</evidence>
<feature type="transmembrane region" description="Helical" evidence="2">
    <location>
        <begin position="185"/>
        <end position="204"/>
    </location>
</feature>
<feature type="compositionally biased region" description="Basic and acidic residues" evidence="1">
    <location>
        <begin position="1"/>
        <end position="10"/>
    </location>
</feature>
<gene>
    <name evidence="3" type="ORF">FU839_04645</name>
</gene>
<evidence type="ECO:0000256" key="2">
    <source>
        <dbReference type="SAM" id="Phobius"/>
    </source>
</evidence>
<dbReference type="Proteomes" id="UP000321814">
    <property type="component" value="Unassembled WGS sequence"/>
</dbReference>
<feature type="transmembrane region" description="Helical" evidence="2">
    <location>
        <begin position="124"/>
        <end position="144"/>
    </location>
</feature>
<proteinExistence type="predicted"/>
<dbReference type="NCBIfam" id="NF038404">
    <property type="entry name" value="perm_prefix_2"/>
    <property type="match status" value="1"/>
</dbReference>
<evidence type="ECO:0000313" key="4">
    <source>
        <dbReference type="Proteomes" id="UP000321814"/>
    </source>
</evidence>
<feature type="transmembrane region" description="Helical" evidence="2">
    <location>
        <begin position="216"/>
        <end position="238"/>
    </location>
</feature>
<feature type="region of interest" description="Disordered" evidence="1">
    <location>
        <begin position="1"/>
        <end position="20"/>
    </location>
</feature>
<keyword evidence="2" id="KW-0812">Transmembrane</keyword>
<protein>
    <recommendedName>
        <fullName evidence="5">MotA/TolQ/ExbB proton channel domain-containing protein</fullName>
    </recommendedName>
</protein>
<evidence type="ECO:0000256" key="1">
    <source>
        <dbReference type="SAM" id="MobiDB-lite"/>
    </source>
</evidence>
<dbReference type="AlphaFoldDB" id="A0A5C8M2H4"/>
<name>A0A5C8M2H4_9GAMM</name>
<comment type="caution">
    <text evidence="3">The sequence shown here is derived from an EMBL/GenBank/DDBJ whole genome shotgun (WGS) entry which is preliminary data.</text>
</comment>